<evidence type="ECO:0000313" key="2">
    <source>
        <dbReference type="Proteomes" id="UP001165960"/>
    </source>
</evidence>
<dbReference type="EMBL" id="QTSX02002922">
    <property type="protein sequence ID" value="KAJ9073233.1"/>
    <property type="molecule type" value="Genomic_DNA"/>
</dbReference>
<gene>
    <name evidence="1" type="ORF">DSO57_1018682</name>
</gene>
<keyword evidence="2" id="KW-1185">Reference proteome</keyword>
<reference evidence="1" key="1">
    <citation type="submission" date="2022-04" db="EMBL/GenBank/DDBJ databases">
        <title>Genome of the entomopathogenic fungus Entomophthora muscae.</title>
        <authorList>
            <person name="Elya C."/>
            <person name="Lovett B.R."/>
            <person name="Lee E."/>
            <person name="Macias A.M."/>
            <person name="Hajek A.E."/>
            <person name="De Bivort B.L."/>
            <person name="Kasson M.T."/>
            <person name="De Fine Licht H.H."/>
            <person name="Stajich J.E."/>
        </authorList>
    </citation>
    <scope>NUCLEOTIDE SEQUENCE</scope>
    <source>
        <strain evidence="1">Berkeley</strain>
    </source>
</reference>
<dbReference type="Proteomes" id="UP001165960">
    <property type="component" value="Unassembled WGS sequence"/>
</dbReference>
<comment type="caution">
    <text evidence="1">The sequence shown here is derived from an EMBL/GenBank/DDBJ whole genome shotgun (WGS) entry which is preliminary data.</text>
</comment>
<organism evidence="1 2">
    <name type="scientific">Entomophthora muscae</name>
    <dbReference type="NCBI Taxonomy" id="34485"/>
    <lineage>
        <taxon>Eukaryota</taxon>
        <taxon>Fungi</taxon>
        <taxon>Fungi incertae sedis</taxon>
        <taxon>Zoopagomycota</taxon>
        <taxon>Entomophthoromycotina</taxon>
        <taxon>Entomophthoromycetes</taxon>
        <taxon>Entomophthorales</taxon>
        <taxon>Entomophthoraceae</taxon>
        <taxon>Entomophthora</taxon>
    </lineage>
</organism>
<accession>A0ACC2TFA7</accession>
<protein>
    <submittedName>
        <fullName evidence="1">Uncharacterized protein</fullName>
    </submittedName>
</protein>
<sequence>MTPPLALQLNRPQESVAANESTSTQIFGVIHITFTGLIDSMVPASRPWALLGKFTNLVVGSSCWAQRSITCEFPRTPHRLDPQQKPSNMWTVTPTILHLFHNLSRNSDSEDSDCN</sequence>
<name>A0ACC2TFA7_9FUNG</name>
<evidence type="ECO:0000313" key="1">
    <source>
        <dbReference type="EMBL" id="KAJ9073233.1"/>
    </source>
</evidence>
<proteinExistence type="predicted"/>